<proteinExistence type="inferred from homology"/>
<dbReference type="AlphaFoldDB" id="A0A3N1HQB7"/>
<dbReference type="OrthoDB" id="8452484at2"/>
<dbReference type="EMBL" id="RJKN01000002">
    <property type="protein sequence ID" value="ROP44714.1"/>
    <property type="molecule type" value="Genomic_DNA"/>
</dbReference>
<dbReference type="FunFam" id="3.90.226.10:FF:000009">
    <property type="entry name" value="Carnitinyl-CoA dehydratase"/>
    <property type="match status" value="1"/>
</dbReference>
<dbReference type="EC" id="4.2.1.17" evidence="2"/>
<dbReference type="SUPFAM" id="SSF52096">
    <property type="entry name" value="ClpP/crotonase"/>
    <property type="match status" value="1"/>
</dbReference>
<evidence type="ECO:0000256" key="1">
    <source>
        <dbReference type="ARBA" id="ARBA00005254"/>
    </source>
</evidence>
<comment type="caution">
    <text evidence="7">The sequence shown here is derived from an EMBL/GenBank/DDBJ whole genome shotgun (WGS) entry which is preliminary data.</text>
</comment>
<dbReference type="Proteomes" id="UP000276232">
    <property type="component" value="Unassembled WGS sequence"/>
</dbReference>
<name>A0A3N1HQB7_9ACTN</name>
<dbReference type="PANTHER" id="PTHR11941:SF54">
    <property type="entry name" value="ENOYL-COA HYDRATASE, MITOCHONDRIAL"/>
    <property type="match status" value="1"/>
</dbReference>
<accession>A0A3N1HQB7</accession>
<evidence type="ECO:0000256" key="2">
    <source>
        <dbReference type="ARBA" id="ARBA00012076"/>
    </source>
</evidence>
<dbReference type="Gene3D" id="1.10.12.10">
    <property type="entry name" value="Lyase 2-enoyl-coa Hydratase, Chain A, domain 2"/>
    <property type="match status" value="1"/>
</dbReference>
<dbReference type="InterPro" id="IPR014748">
    <property type="entry name" value="Enoyl-CoA_hydra_C"/>
</dbReference>
<dbReference type="InParanoid" id="A0A3N1HQB7"/>
<keyword evidence="3" id="KW-0456">Lyase</keyword>
<dbReference type="InterPro" id="IPR029045">
    <property type="entry name" value="ClpP/crotonase-like_dom_sf"/>
</dbReference>
<organism evidence="7 8">
    <name type="scientific">Pseudokineococcus lusitanus</name>
    <dbReference type="NCBI Taxonomy" id="763993"/>
    <lineage>
        <taxon>Bacteria</taxon>
        <taxon>Bacillati</taxon>
        <taxon>Actinomycetota</taxon>
        <taxon>Actinomycetes</taxon>
        <taxon>Kineosporiales</taxon>
        <taxon>Kineosporiaceae</taxon>
        <taxon>Pseudokineococcus</taxon>
    </lineage>
</organism>
<dbReference type="FunFam" id="1.10.12.10:FF:000001">
    <property type="entry name" value="Probable enoyl-CoA hydratase, mitochondrial"/>
    <property type="match status" value="1"/>
</dbReference>
<evidence type="ECO:0000256" key="3">
    <source>
        <dbReference type="ARBA" id="ARBA00023239"/>
    </source>
</evidence>
<evidence type="ECO:0000313" key="8">
    <source>
        <dbReference type="Proteomes" id="UP000276232"/>
    </source>
</evidence>
<keyword evidence="8" id="KW-1185">Reference proteome</keyword>
<protein>
    <recommendedName>
        <fullName evidence="2">enoyl-CoA hydratase</fullName>
        <ecNumber evidence="2">4.2.1.17</ecNumber>
    </recommendedName>
</protein>
<dbReference type="Pfam" id="PF00378">
    <property type="entry name" value="ECH_1"/>
    <property type="match status" value="1"/>
</dbReference>
<reference evidence="7 8" key="1">
    <citation type="journal article" date="2015" name="Stand. Genomic Sci.">
        <title>Genomic Encyclopedia of Bacterial and Archaeal Type Strains, Phase III: the genomes of soil and plant-associated and newly described type strains.</title>
        <authorList>
            <person name="Whitman W.B."/>
            <person name="Woyke T."/>
            <person name="Klenk H.P."/>
            <person name="Zhou Y."/>
            <person name="Lilburn T.G."/>
            <person name="Beck B.J."/>
            <person name="De Vos P."/>
            <person name="Vandamme P."/>
            <person name="Eisen J.A."/>
            <person name="Garrity G."/>
            <person name="Hugenholtz P."/>
            <person name="Kyrpides N.C."/>
        </authorList>
    </citation>
    <scope>NUCLEOTIDE SEQUENCE [LARGE SCALE GENOMIC DNA]</scope>
    <source>
        <strain evidence="7 8">CECT 7306</strain>
    </source>
</reference>
<dbReference type="Gene3D" id="3.90.226.10">
    <property type="entry name" value="2-enoyl-CoA Hydratase, Chain A, domain 1"/>
    <property type="match status" value="1"/>
</dbReference>
<dbReference type="GO" id="GO:0004300">
    <property type="term" value="F:enoyl-CoA hydratase activity"/>
    <property type="evidence" value="ECO:0007669"/>
    <property type="project" value="UniProtKB-EC"/>
</dbReference>
<sequence>MTTEQPPSRSVEVERRGRAGWVRLSRPEALNALDGALVGELVAAVRELDADDDVAVVVLTGAGRAFAAGADITALADRTYLDMHLHDPLRALEEVGRLRTPVVAGVSGYALGGGCELAMMCDVVVAAEGSRFGLPELGLGVVPGLGGTQRLPRAVGKALAADMVLTGRLLDAEEARQAGLVSRVVPAEELLAEVARVADAVAARSLPVLVSAKEALQAAQETPLAEGLRLERLAFAATFALADRAEGMAAFRDRRPPRFEDR</sequence>
<dbReference type="InterPro" id="IPR018376">
    <property type="entry name" value="Enoyl-CoA_hyd/isom_CS"/>
</dbReference>
<evidence type="ECO:0000256" key="5">
    <source>
        <dbReference type="ARBA" id="ARBA00023717"/>
    </source>
</evidence>
<evidence type="ECO:0000256" key="4">
    <source>
        <dbReference type="ARBA" id="ARBA00023709"/>
    </source>
</evidence>
<comment type="similarity">
    <text evidence="1 6">Belongs to the enoyl-CoA hydratase/isomerase family.</text>
</comment>
<dbReference type="RefSeq" id="WP_123378963.1">
    <property type="nucleotide sequence ID" value="NZ_RJKN01000002.1"/>
</dbReference>
<dbReference type="PANTHER" id="PTHR11941">
    <property type="entry name" value="ENOYL-COA HYDRATASE-RELATED"/>
    <property type="match status" value="1"/>
</dbReference>
<evidence type="ECO:0000256" key="6">
    <source>
        <dbReference type="RuleBase" id="RU003707"/>
    </source>
</evidence>
<dbReference type="GO" id="GO:0006635">
    <property type="term" value="P:fatty acid beta-oxidation"/>
    <property type="evidence" value="ECO:0007669"/>
    <property type="project" value="TreeGrafter"/>
</dbReference>
<dbReference type="FunCoup" id="A0A3N1HQB7">
    <property type="interactions" value="321"/>
</dbReference>
<dbReference type="PROSITE" id="PS00166">
    <property type="entry name" value="ENOYL_COA_HYDRATASE"/>
    <property type="match status" value="1"/>
</dbReference>
<gene>
    <name evidence="7" type="ORF">EDC03_0840</name>
</gene>
<dbReference type="InterPro" id="IPR001753">
    <property type="entry name" value="Enoyl-CoA_hydra/iso"/>
</dbReference>
<comment type="catalytic activity">
    <reaction evidence="4">
        <text>a (3S)-3-hydroxyacyl-CoA = a (2E)-enoyl-CoA + H2O</text>
        <dbReference type="Rhea" id="RHEA:16105"/>
        <dbReference type="ChEBI" id="CHEBI:15377"/>
        <dbReference type="ChEBI" id="CHEBI:57318"/>
        <dbReference type="ChEBI" id="CHEBI:58856"/>
        <dbReference type="EC" id="4.2.1.17"/>
    </reaction>
</comment>
<dbReference type="CDD" id="cd06558">
    <property type="entry name" value="crotonase-like"/>
    <property type="match status" value="1"/>
</dbReference>
<evidence type="ECO:0000313" key="7">
    <source>
        <dbReference type="EMBL" id="ROP44714.1"/>
    </source>
</evidence>
<comment type="catalytic activity">
    <reaction evidence="5">
        <text>a 4-saturated-(3S)-3-hydroxyacyl-CoA = a (3E)-enoyl-CoA + H2O</text>
        <dbReference type="Rhea" id="RHEA:20724"/>
        <dbReference type="ChEBI" id="CHEBI:15377"/>
        <dbReference type="ChEBI" id="CHEBI:58521"/>
        <dbReference type="ChEBI" id="CHEBI:137480"/>
        <dbReference type="EC" id="4.2.1.17"/>
    </reaction>
</comment>